<reference evidence="2 3" key="1">
    <citation type="submission" date="2019-03" db="EMBL/GenBank/DDBJ databases">
        <title>Draft genome sequences of novel Actinobacteria.</title>
        <authorList>
            <person name="Sahin N."/>
            <person name="Ay H."/>
            <person name="Saygin H."/>
        </authorList>
    </citation>
    <scope>NUCLEOTIDE SEQUENCE [LARGE SCALE GENOMIC DNA]</scope>
    <source>
        <strain evidence="2 3">JCM 13523</strain>
    </source>
</reference>
<dbReference type="RefSeq" id="WP_132169492.1">
    <property type="nucleotide sequence ID" value="NZ_SMKX01000055.1"/>
</dbReference>
<feature type="transmembrane region" description="Helical" evidence="1">
    <location>
        <begin position="76"/>
        <end position="94"/>
    </location>
</feature>
<keyword evidence="1" id="KW-1133">Transmembrane helix</keyword>
<feature type="transmembrane region" description="Helical" evidence="1">
    <location>
        <begin position="41"/>
        <end position="64"/>
    </location>
</feature>
<dbReference type="OrthoDB" id="3829963at2"/>
<evidence type="ECO:0000313" key="3">
    <source>
        <dbReference type="Proteomes" id="UP000295124"/>
    </source>
</evidence>
<keyword evidence="1" id="KW-0812">Transmembrane</keyword>
<gene>
    <name evidence="2" type="ORF">E1263_19910</name>
</gene>
<dbReference type="Proteomes" id="UP000295124">
    <property type="component" value="Unassembled WGS sequence"/>
</dbReference>
<comment type="caution">
    <text evidence="2">The sequence shown here is derived from an EMBL/GenBank/DDBJ whole genome shotgun (WGS) entry which is preliminary data.</text>
</comment>
<evidence type="ECO:0000313" key="2">
    <source>
        <dbReference type="EMBL" id="TDD58282.1"/>
    </source>
</evidence>
<name>A0A4R4ZN30_9ACTN</name>
<accession>A0A4R4ZN30</accession>
<organism evidence="2 3">
    <name type="scientific">Kribbella antibiotica</name>
    <dbReference type="NCBI Taxonomy" id="190195"/>
    <lineage>
        <taxon>Bacteria</taxon>
        <taxon>Bacillati</taxon>
        <taxon>Actinomycetota</taxon>
        <taxon>Actinomycetes</taxon>
        <taxon>Propionibacteriales</taxon>
        <taxon>Kribbellaceae</taxon>
        <taxon>Kribbella</taxon>
    </lineage>
</organism>
<evidence type="ECO:0000256" key="1">
    <source>
        <dbReference type="SAM" id="Phobius"/>
    </source>
</evidence>
<keyword evidence="3" id="KW-1185">Reference proteome</keyword>
<keyword evidence="1" id="KW-0472">Membrane</keyword>
<protein>
    <submittedName>
        <fullName evidence="2">Uncharacterized protein</fullName>
    </submittedName>
</protein>
<dbReference type="AlphaFoldDB" id="A0A4R4ZN30"/>
<proteinExistence type="predicted"/>
<dbReference type="EMBL" id="SMKX01000055">
    <property type="protein sequence ID" value="TDD58282.1"/>
    <property type="molecule type" value="Genomic_DNA"/>
</dbReference>
<sequence>MPKLKLGAVLYALVAIAGVVQLVRAVRHDDPWQEAHGWQYGATVAVLALTTGLLLVGAVTRWGLISDNGPWICQNGWIVLIALTVLAFGLALLMDGGQAWPVGPAVFLPHFVRKLQENYYAGQQEASAAARPAAPEPGE</sequence>